<dbReference type="CDD" id="cd19166">
    <property type="entry name" value="HemeO-bac"/>
    <property type="match status" value="1"/>
</dbReference>
<dbReference type="EMBL" id="JACXXJ020000005">
    <property type="protein sequence ID" value="MBF2715176.1"/>
    <property type="molecule type" value="Genomic_DNA"/>
</dbReference>
<evidence type="ECO:0000313" key="2">
    <source>
        <dbReference type="Proteomes" id="UP000655037"/>
    </source>
</evidence>
<name>A0AAE2RBC8_AGRVI</name>
<reference evidence="1" key="1">
    <citation type="submission" date="2020-11" db="EMBL/GenBank/DDBJ databases">
        <title>Agrobacterium vitis strain K377 genome.</title>
        <authorList>
            <person name="Xi H."/>
        </authorList>
    </citation>
    <scope>NUCLEOTIDE SEQUENCE</scope>
    <source>
        <strain evidence="1">K377</strain>
    </source>
</reference>
<dbReference type="RefSeq" id="WP_156537038.1">
    <property type="nucleotide sequence ID" value="NZ_JACXXJ020000005.1"/>
</dbReference>
<protein>
    <submittedName>
        <fullName evidence="1">Biliverdin-producing heme oxygenase</fullName>
    </submittedName>
</protein>
<sequence length="193" mass="21478">MPFSPRRRLLKEATADAHAELDAVIGDFSSPAAYRAYLLGMARFRLPLEEMIAQQAQRASFTTWPGTWRPVMIGNGLRADLKTLELEDERWQAPVPQPQKTEDWLGLFYVLEGSALGAKLLAKRAALLGYGPTHGGAHLFAQAGNFSSWPTFLHLMEELRDLDEGKLVAFANATFAYAYAAFESPMHACYADR</sequence>
<comment type="caution">
    <text evidence="1">The sequence shown here is derived from an EMBL/GenBank/DDBJ whole genome shotgun (WGS) entry which is preliminary data.</text>
</comment>
<evidence type="ECO:0000313" key="1">
    <source>
        <dbReference type="EMBL" id="MBF2715176.1"/>
    </source>
</evidence>
<dbReference type="Gene3D" id="1.20.910.10">
    <property type="entry name" value="Heme oxygenase-like"/>
    <property type="match status" value="1"/>
</dbReference>
<proteinExistence type="predicted"/>
<dbReference type="Proteomes" id="UP000655037">
    <property type="component" value="Unassembled WGS sequence"/>
</dbReference>
<accession>A0AAE2RBC8</accession>
<gene>
    <name evidence="1" type="ORF">IEI95_013230</name>
</gene>
<dbReference type="SUPFAM" id="SSF48613">
    <property type="entry name" value="Heme oxygenase-like"/>
    <property type="match status" value="1"/>
</dbReference>
<dbReference type="AlphaFoldDB" id="A0AAE2RBC8"/>
<organism evidence="1 2">
    <name type="scientific">Agrobacterium vitis</name>
    <name type="common">Rhizobium vitis</name>
    <dbReference type="NCBI Taxonomy" id="373"/>
    <lineage>
        <taxon>Bacteria</taxon>
        <taxon>Pseudomonadati</taxon>
        <taxon>Pseudomonadota</taxon>
        <taxon>Alphaproteobacteria</taxon>
        <taxon>Hyphomicrobiales</taxon>
        <taxon>Rhizobiaceae</taxon>
        <taxon>Rhizobium/Agrobacterium group</taxon>
        <taxon>Agrobacterium</taxon>
    </lineage>
</organism>
<dbReference type="InterPro" id="IPR016084">
    <property type="entry name" value="Haem_Oase-like_multi-hlx"/>
</dbReference>